<dbReference type="CDD" id="cd06553">
    <property type="entry name" value="ASCH_Ef3133_like"/>
    <property type="match status" value="1"/>
</dbReference>
<dbReference type="SUPFAM" id="SSF88697">
    <property type="entry name" value="PUA domain-like"/>
    <property type="match status" value="1"/>
</dbReference>
<protein>
    <submittedName>
        <fullName evidence="2">ASCH domain-containing protein</fullName>
    </submittedName>
</protein>
<dbReference type="SMART" id="SM01022">
    <property type="entry name" value="ASCH"/>
    <property type="match status" value="1"/>
</dbReference>
<dbReference type="PANTHER" id="PTHR39203:SF1">
    <property type="entry name" value="CYTOPLASMIC PROTEIN"/>
    <property type="match status" value="1"/>
</dbReference>
<gene>
    <name evidence="2" type="ORF">NB037_07035</name>
</gene>
<evidence type="ECO:0000313" key="3">
    <source>
        <dbReference type="Proteomes" id="UP001155240"/>
    </source>
</evidence>
<dbReference type="AlphaFoldDB" id="A0A9X2DW54"/>
<dbReference type="InterPro" id="IPR007374">
    <property type="entry name" value="ASCH_domain"/>
</dbReference>
<evidence type="ECO:0000313" key="2">
    <source>
        <dbReference type="EMBL" id="MCM6762170.1"/>
    </source>
</evidence>
<feature type="domain" description="ASCH" evidence="1">
    <location>
        <begin position="197"/>
        <end position="310"/>
    </location>
</feature>
<dbReference type="Pfam" id="PF04266">
    <property type="entry name" value="ASCH"/>
    <property type="match status" value="1"/>
</dbReference>
<name>A0A9X2DW54_9MICO</name>
<accession>A0A9X2DW54</accession>
<keyword evidence="3" id="KW-1185">Reference proteome</keyword>
<dbReference type="InterPro" id="IPR015947">
    <property type="entry name" value="PUA-like_sf"/>
</dbReference>
<dbReference type="InterPro" id="IPR009326">
    <property type="entry name" value="DUF984"/>
</dbReference>
<sequence length="331" mass="36354">MSDEPEVSSVPARLDLPSGGFLRPLVSSDAELLRGVIGERRAWLAALLPEGAEAAEPEDDVRALRALESAARDGRVHAFLLVDETWSTAIGALSIVPGQGRTASTSWWVVPELRGSRIEEELDAFTRRWLLTRWPFDEVETPDNHPEDPAALAGANLLAVLPDEPERTPLPEPDLEAARRLWAEYPGSGPSPLPPVESFGDSVELADELLELVRRGVKTATASLVGDEPVPAAGDHWIVCDGAGVPRLVLRTDEVRIAPLDSVDDAFAWAEGEGDRSRESWLRGHRRYFTREDPESPLDRVVFERFRVVWPRGEADRAAAFLRSPAATPPH</sequence>
<dbReference type="SUPFAM" id="SSF55729">
    <property type="entry name" value="Acyl-CoA N-acyltransferases (Nat)"/>
    <property type="match status" value="1"/>
</dbReference>
<reference evidence="2" key="1">
    <citation type="submission" date="2022-06" db="EMBL/GenBank/DDBJ databases">
        <title>Whole genome shotgun sequencing (WGS) of Rathayibacter sp. ZW T2_19, isolated from stored onions (Allium cepa).</title>
        <authorList>
            <person name="Stoll D.A."/>
            <person name="Huch M."/>
        </authorList>
    </citation>
    <scope>NUCLEOTIDE SEQUENCE</scope>
    <source>
        <strain evidence="2">ZW T2_19</strain>
    </source>
</reference>
<organism evidence="2 3">
    <name type="scientific">Rathayibacter rubneri</name>
    <dbReference type="NCBI Taxonomy" id="2950106"/>
    <lineage>
        <taxon>Bacteria</taxon>
        <taxon>Bacillati</taxon>
        <taxon>Actinomycetota</taxon>
        <taxon>Actinomycetes</taxon>
        <taxon>Micrococcales</taxon>
        <taxon>Microbacteriaceae</taxon>
        <taxon>Rathayibacter</taxon>
    </lineage>
</organism>
<dbReference type="InterPro" id="IPR016181">
    <property type="entry name" value="Acyl_CoA_acyltransferase"/>
</dbReference>
<dbReference type="RefSeq" id="WP_251944588.1">
    <property type="nucleotide sequence ID" value="NZ_JAMRYM010000020.1"/>
</dbReference>
<dbReference type="Proteomes" id="UP001155240">
    <property type="component" value="Unassembled WGS sequence"/>
</dbReference>
<dbReference type="EMBL" id="JAMRYM010000020">
    <property type="protein sequence ID" value="MCM6762170.1"/>
    <property type="molecule type" value="Genomic_DNA"/>
</dbReference>
<dbReference type="Gene3D" id="3.40.630.30">
    <property type="match status" value="1"/>
</dbReference>
<dbReference type="Gene3D" id="3.10.400.10">
    <property type="entry name" value="Sulfate adenylyltransferase"/>
    <property type="match status" value="1"/>
</dbReference>
<proteinExistence type="predicted"/>
<evidence type="ECO:0000259" key="1">
    <source>
        <dbReference type="SMART" id="SM01022"/>
    </source>
</evidence>
<comment type="caution">
    <text evidence="2">The sequence shown here is derived from an EMBL/GenBank/DDBJ whole genome shotgun (WGS) entry which is preliminary data.</text>
</comment>
<dbReference type="PANTHER" id="PTHR39203">
    <property type="entry name" value="CYTOPLASMIC PROTEIN-RELATED"/>
    <property type="match status" value="1"/>
</dbReference>